<reference evidence="7 8" key="2">
    <citation type="journal article" date="2021" name="Int. J. Syst. Evol. Microbiol.">
        <title>Isolation and Polyphasic Characterization of Desulfuromonas versatilis sp. Nov., an Electrogenic Bacteria Capable of Versatile Metabolism Isolated from a Graphene Oxide-Reducing Enrichment Culture.</title>
        <authorList>
            <person name="Xie L."/>
            <person name="Yoshida N."/>
            <person name="Ishii S."/>
            <person name="Meng L."/>
        </authorList>
    </citation>
    <scope>NUCLEOTIDE SEQUENCE [LARGE SCALE GENOMIC DNA]</scope>
    <source>
        <strain evidence="7 8">NIT-T3</strain>
    </source>
</reference>
<proteinExistence type="predicted"/>
<evidence type="ECO:0000256" key="1">
    <source>
        <dbReference type="ARBA" id="ARBA00004651"/>
    </source>
</evidence>
<keyword evidence="4 6" id="KW-1133">Transmembrane helix</keyword>
<protein>
    <submittedName>
        <fullName evidence="7">LPS export ABC transporter permease LptF</fullName>
    </submittedName>
</protein>
<dbReference type="NCBIfam" id="TIGR04407">
    <property type="entry name" value="LptF_YjgP"/>
    <property type="match status" value="1"/>
</dbReference>
<evidence type="ECO:0000256" key="2">
    <source>
        <dbReference type="ARBA" id="ARBA00022475"/>
    </source>
</evidence>
<feature type="transmembrane region" description="Helical" evidence="6">
    <location>
        <begin position="286"/>
        <end position="304"/>
    </location>
</feature>
<evidence type="ECO:0000313" key="8">
    <source>
        <dbReference type="Proteomes" id="UP001319827"/>
    </source>
</evidence>
<dbReference type="InterPro" id="IPR005495">
    <property type="entry name" value="LptG/LptF_permease"/>
</dbReference>
<accession>A0ABN6E0Y9</accession>
<evidence type="ECO:0000313" key="7">
    <source>
        <dbReference type="EMBL" id="BCR05469.1"/>
    </source>
</evidence>
<feature type="transmembrane region" description="Helical" evidence="6">
    <location>
        <begin position="51"/>
        <end position="80"/>
    </location>
</feature>
<dbReference type="PANTHER" id="PTHR33529">
    <property type="entry name" value="SLR0882 PROTEIN-RELATED"/>
    <property type="match status" value="1"/>
</dbReference>
<dbReference type="PANTHER" id="PTHR33529:SF6">
    <property type="entry name" value="YJGP_YJGQ FAMILY PERMEASE"/>
    <property type="match status" value="1"/>
</dbReference>
<feature type="transmembrane region" description="Helical" evidence="6">
    <location>
        <begin position="344"/>
        <end position="362"/>
    </location>
</feature>
<evidence type="ECO:0000256" key="3">
    <source>
        <dbReference type="ARBA" id="ARBA00022692"/>
    </source>
</evidence>
<organism evidence="7 8">
    <name type="scientific">Desulfuromonas versatilis</name>
    <dbReference type="NCBI Taxonomy" id="2802975"/>
    <lineage>
        <taxon>Bacteria</taxon>
        <taxon>Pseudomonadati</taxon>
        <taxon>Thermodesulfobacteriota</taxon>
        <taxon>Desulfuromonadia</taxon>
        <taxon>Desulfuromonadales</taxon>
        <taxon>Desulfuromonadaceae</taxon>
        <taxon>Desulfuromonas</taxon>
    </lineage>
</organism>
<sequence>MSAYRVYRYIAREVTVPAILGLLIFTFVLLMGRILKLVEMVINKGVPFADIALLFACLLPAFLVITIPLAFLLGVLLGFGRLSGDSEIIAMKSSGISLYQMMRPVLAIAFAASLATGALTLFVEPVGNAAFRSQVFQIASSRASVGLLPQVFNDEFDGLVIYAQTIDDRSSTMGGVFISDERVGSSPSVILAQRGRIISDSQALTLTMRLENGAVHRQPKSGGQDAYQVIEFNTYDVNLNMGQELEPTERPKKPKELTLGELNQSIAKIDDPDQRRTLQVELQKRLVLPFAPIIFALVGVPLGIQTQRSGRGGGFAMGLVVFLGYYVMFSFAETLADEGGLPPAVTMWLPNLLFLTGGLYLLRQTALERRLRFFELFTQGPIRLLRQLRIERRRP</sequence>
<dbReference type="InterPro" id="IPR030922">
    <property type="entry name" value="LptF"/>
</dbReference>
<dbReference type="EMBL" id="AP024355">
    <property type="protein sequence ID" value="BCR05469.1"/>
    <property type="molecule type" value="Genomic_DNA"/>
</dbReference>
<keyword evidence="3 6" id="KW-0812">Transmembrane</keyword>
<feature type="transmembrane region" description="Helical" evidence="6">
    <location>
        <begin position="9"/>
        <end position="31"/>
    </location>
</feature>
<reference evidence="7 8" key="1">
    <citation type="journal article" date="2016" name="C (Basel)">
        <title>Selective Growth of and Electricity Production by Marine Exoelectrogenic Bacteria in Self-Aggregated Hydrogel of Microbially Reduced Graphene Oxide.</title>
        <authorList>
            <person name="Yoshida N."/>
            <person name="Goto Y."/>
            <person name="Miyata Y."/>
        </authorList>
    </citation>
    <scope>NUCLEOTIDE SEQUENCE [LARGE SCALE GENOMIC DNA]</scope>
    <source>
        <strain evidence="7 8">NIT-T3</strain>
    </source>
</reference>
<evidence type="ECO:0000256" key="6">
    <source>
        <dbReference type="SAM" id="Phobius"/>
    </source>
</evidence>
<dbReference type="RefSeq" id="WP_221248889.1">
    <property type="nucleotide sequence ID" value="NZ_AP024355.1"/>
</dbReference>
<dbReference type="Proteomes" id="UP001319827">
    <property type="component" value="Chromosome"/>
</dbReference>
<keyword evidence="2" id="KW-1003">Cell membrane</keyword>
<keyword evidence="8" id="KW-1185">Reference proteome</keyword>
<comment type="subcellular location">
    <subcellularLocation>
        <location evidence="1">Cell membrane</location>
        <topology evidence="1">Multi-pass membrane protein</topology>
    </subcellularLocation>
</comment>
<keyword evidence="5 6" id="KW-0472">Membrane</keyword>
<feature type="transmembrane region" description="Helical" evidence="6">
    <location>
        <begin position="313"/>
        <end position="332"/>
    </location>
</feature>
<gene>
    <name evidence="7" type="primary">lptF_2</name>
    <name evidence="7" type="ORF">DESUT3_25380</name>
</gene>
<name>A0ABN6E0Y9_9BACT</name>
<evidence type="ECO:0000256" key="4">
    <source>
        <dbReference type="ARBA" id="ARBA00022989"/>
    </source>
</evidence>
<evidence type="ECO:0000256" key="5">
    <source>
        <dbReference type="ARBA" id="ARBA00023136"/>
    </source>
</evidence>
<feature type="transmembrane region" description="Helical" evidence="6">
    <location>
        <begin position="101"/>
        <end position="123"/>
    </location>
</feature>
<dbReference type="Pfam" id="PF03739">
    <property type="entry name" value="LptF_LptG"/>
    <property type="match status" value="1"/>
</dbReference>